<evidence type="ECO:0000313" key="3">
    <source>
        <dbReference type="Proteomes" id="UP001257739"/>
    </source>
</evidence>
<keyword evidence="3" id="KW-1185">Reference proteome</keyword>
<feature type="chain" id="PRO_5046550214" description="DUF3515 domain-containing protein" evidence="1">
    <location>
        <begin position="20"/>
        <end position="144"/>
    </location>
</feature>
<keyword evidence="1" id="KW-0732">Signal</keyword>
<proteinExistence type="predicted"/>
<dbReference type="InterPro" id="IPR021903">
    <property type="entry name" value="DUF3515"/>
</dbReference>
<gene>
    <name evidence="2" type="ORF">J2X11_002141</name>
</gene>
<dbReference type="RefSeq" id="WP_309970678.1">
    <property type="nucleotide sequence ID" value="NZ_JAVDWH010000001.1"/>
</dbReference>
<evidence type="ECO:0008006" key="4">
    <source>
        <dbReference type="Google" id="ProtNLM"/>
    </source>
</evidence>
<reference evidence="2 3" key="1">
    <citation type="submission" date="2023-07" db="EMBL/GenBank/DDBJ databases">
        <title>Sorghum-associated microbial communities from plants grown in Nebraska, USA.</title>
        <authorList>
            <person name="Schachtman D."/>
        </authorList>
    </citation>
    <scope>NUCLEOTIDE SEQUENCE [LARGE SCALE GENOMIC DNA]</scope>
    <source>
        <strain evidence="2 3">BE248</strain>
    </source>
</reference>
<comment type="caution">
    <text evidence="2">The sequence shown here is derived from an EMBL/GenBank/DDBJ whole genome shotgun (WGS) entry which is preliminary data.</text>
</comment>
<dbReference type="EMBL" id="JAVDWH010000001">
    <property type="protein sequence ID" value="MDR7087302.1"/>
    <property type="molecule type" value="Genomic_DNA"/>
</dbReference>
<name>A0ABU1UQ52_9ACTN</name>
<dbReference type="Pfam" id="PF12028">
    <property type="entry name" value="DUF3515"/>
    <property type="match status" value="1"/>
</dbReference>
<protein>
    <recommendedName>
        <fullName evidence="4">DUF3515 domain-containing protein</fullName>
    </recommendedName>
</protein>
<feature type="signal peptide" evidence="1">
    <location>
        <begin position="1"/>
        <end position="19"/>
    </location>
</feature>
<evidence type="ECO:0000313" key="2">
    <source>
        <dbReference type="EMBL" id="MDR7087302.1"/>
    </source>
</evidence>
<sequence>MKRLLPALLLLAGCSSGLVVDTYPTTPDTDADCKALYADGVQKVAGQKQVLVKGSKATAWGDPAIILRCGVTKPDELLATSRCDMVADVGWFTEKIADGYLFTTIGRQFFISVEVPAAYDPAADALVDIAPSVLKHDPVVKACV</sequence>
<accession>A0ABU1UQ52</accession>
<dbReference type="Proteomes" id="UP001257739">
    <property type="component" value="Unassembled WGS sequence"/>
</dbReference>
<organism evidence="2 3">
    <name type="scientific">Aeromicrobium panaciterrae</name>
    <dbReference type="NCBI Taxonomy" id="363861"/>
    <lineage>
        <taxon>Bacteria</taxon>
        <taxon>Bacillati</taxon>
        <taxon>Actinomycetota</taxon>
        <taxon>Actinomycetes</taxon>
        <taxon>Propionibacteriales</taxon>
        <taxon>Nocardioidaceae</taxon>
        <taxon>Aeromicrobium</taxon>
    </lineage>
</organism>
<evidence type="ECO:0000256" key="1">
    <source>
        <dbReference type="SAM" id="SignalP"/>
    </source>
</evidence>